<keyword evidence="1" id="KW-0472">Membrane</keyword>
<dbReference type="PANTHER" id="PTHR35867">
    <property type="entry name" value="PROTEIN RSEC"/>
    <property type="match status" value="1"/>
</dbReference>
<evidence type="ECO:0000313" key="3">
    <source>
        <dbReference type="Proteomes" id="UP000886808"/>
    </source>
</evidence>
<protein>
    <submittedName>
        <fullName evidence="2">SoxR reducing system RseC family protein</fullName>
    </submittedName>
</protein>
<sequence>MIQKALVKKILDNTHAEIEVQRQSACGHDCASCGGCGAPQERIKAVAINKVQAEVGDIVTIEGENKQILRMAAIVYTMPIVMFFVFVIIASLAGAKEGIATGIGCIGIVIGIAFSVLYNKKVKKEGKTFFTIIKKG</sequence>
<dbReference type="Pfam" id="PF04246">
    <property type="entry name" value="RseC_MucC"/>
    <property type="match status" value="1"/>
</dbReference>
<gene>
    <name evidence="2" type="ORF">H9746_01955</name>
</gene>
<reference evidence="2" key="2">
    <citation type="submission" date="2021-04" db="EMBL/GenBank/DDBJ databases">
        <authorList>
            <person name="Gilroy R."/>
        </authorList>
    </citation>
    <scope>NUCLEOTIDE SEQUENCE</scope>
    <source>
        <strain evidence="2">CHK193-4272</strain>
    </source>
</reference>
<organism evidence="2 3">
    <name type="scientific">Candidatus Butyricicoccus avistercoris</name>
    <dbReference type="NCBI Taxonomy" id="2838518"/>
    <lineage>
        <taxon>Bacteria</taxon>
        <taxon>Bacillati</taxon>
        <taxon>Bacillota</taxon>
        <taxon>Clostridia</taxon>
        <taxon>Eubacteriales</taxon>
        <taxon>Butyricicoccaceae</taxon>
        <taxon>Butyricicoccus</taxon>
    </lineage>
</organism>
<dbReference type="AlphaFoldDB" id="A0A9D1PGX6"/>
<evidence type="ECO:0000256" key="1">
    <source>
        <dbReference type="SAM" id="Phobius"/>
    </source>
</evidence>
<dbReference type="InterPro" id="IPR007359">
    <property type="entry name" value="SigmaE_reg_RseC_MucC"/>
</dbReference>
<dbReference type="PANTHER" id="PTHR35867:SF1">
    <property type="entry name" value="PROTEIN RSEC"/>
    <property type="match status" value="1"/>
</dbReference>
<keyword evidence="1" id="KW-1133">Transmembrane helix</keyword>
<comment type="caution">
    <text evidence="2">The sequence shown here is derived from an EMBL/GenBank/DDBJ whole genome shotgun (WGS) entry which is preliminary data.</text>
</comment>
<keyword evidence="1" id="KW-0812">Transmembrane</keyword>
<name>A0A9D1PGX6_9FIRM</name>
<dbReference type="PIRSF" id="PIRSF004923">
    <property type="entry name" value="RseC"/>
    <property type="match status" value="1"/>
</dbReference>
<reference evidence="2" key="1">
    <citation type="journal article" date="2021" name="PeerJ">
        <title>Extensive microbial diversity within the chicken gut microbiome revealed by metagenomics and culture.</title>
        <authorList>
            <person name="Gilroy R."/>
            <person name="Ravi A."/>
            <person name="Getino M."/>
            <person name="Pursley I."/>
            <person name="Horton D.L."/>
            <person name="Alikhan N.F."/>
            <person name="Baker D."/>
            <person name="Gharbi K."/>
            <person name="Hall N."/>
            <person name="Watson M."/>
            <person name="Adriaenssens E.M."/>
            <person name="Foster-Nyarko E."/>
            <person name="Jarju S."/>
            <person name="Secka A."/>
            <person name="Antonio M."/>
            <person name="Oren A."/>
            <person name="Chaudhuri R.R."/>
            <person name="La Ragione R."/>
            <person name="Hildebrand F."/>
            <person name="Pallen M.J."/>
        </authorList>
    </citation>
    <scope>NUCLEOTIDE SEQUENCE</scope>
    <source>
        <strain evidence="2">CHK193-4272</strain>
    </source>
</reference>
<feature type="transmembrane region" description="Helical" evidence="1">
    <location>
        <begin position="73"/>
        <end position="93"/>
    </location>
</feature>
<accession>A0A9D1PGX6</accession>
<dbReference type="EMBL" id="DXIE01000015">
    <property type="protein sequence ID" value="HIV61600.1"/>
    <property type="molecule type" value="Genomic_DNA"/>
</dbReference>
<dbReference type="InterPro" id="IPR026268">
    <property type="entry name" value="RseC"/>
</dbReference>
<dbReference type="Proteomes" id="UP000886808">
    <property type="component" value="Unassembled WGS sequence"/>
</dbReference>
<proteinExistence type="predicted"/>
<evidence type="ECO:0000313" key="2">
    <source>
        <dbReference type="EMBL" id="HIV61600.1"/>
    </source>
</evidence>
<feature type="transmembrane region" description="Helical" evidence="1">
    <location>
        <begin position="99"/>
        <end position="118"/>
    </location>
</feature>